<organism evidence="2 3">
    <name type="scientific">Catenibacillus scindens</name>
    <dbReference type="NCBI Taxonomy" id="673271"/>
    <lineage>
        <taxon>Bacteria</taxon>
        <taxon>Bacillati</taxon>
        <taxon>Bacillota</taxon>
        <taxon>Clostridia</taxon>
        <taxon>Lachnospirales</taxon>
        <taxon>Lachnospiraceae</taxon>
        <taxon>Catenibacillus</taxon>
    </lineage>
</organism>
<dbReference type="RefSeq" id="WP_243164694.1">
    <property type="nucleotide sequence ID" value="NZ_JACHFW010000005.1"/>
</dbReference>
<evidence type="ECO:0000313" key="3">
    <source>
        <dbReference type="Proteomes" id="UP000543642"/>
    </source>
</evidence>
<keyword evidence="1" id="KW-1133">Transmembrane helix</keyword>
<comment type="caution">
    <text evidence="2">The sequence shown here is derived from an EMBL/GenBank/DDBJ whole genome shotgun (WGS) entry which is preliminary data.</text>
</comment>
<dbReference type="EMBL" id="JACHFW010000005">
    <property type="protein sequence ID" value="MBB5264496.1"/>
    <property type="molecule type" value="Genomic_DNA"/>
</dbReference>
<protein>
    <submittedName>
        <fullName evidence="2">Stage III sporulation protein AH</fullName>
    </submittedName>
</protein>
<dbReference type="Gene3D" id="1.10.287.4300">
    <property type="entry name" value="Stage III sporulation protein AH-like"/>
    <property type="match status" value="1"/>
</dbReference>
<evidence type="ECO:0000313" key="2">
    <source>
        <dbReference type="EMBL" id="MBB5264496.1"/>
    </source>
</evidence>
<keyword evidence="3" id="KW-1185">Reference proteome</keyword>
<keyword evidence="1" id="KW-0812">Transmembrane</keyword>
<keyword evidence="1" id="KW-0472">Membrane</keyword>
<name>A0A7W8H9Q9_9FIRM</name>
<proteinExistence type="predicted"/>
<dbReference type="InterPro" id="IPR024232">
    <property type="entry name" value="SpoIIIAH"/>
</dbReference>
<reference evidence="2 3" key="1">
    <citation type="submission" date="2020-08" db="EMBL/GenBank/DDBJ databases">
        <title>Genomic Encyclopedia of Type Strains, Phase IV (KMG-IV): sequencing the most valuable type-strain genomes for metagenomic binning, comparative biology and taxonomic classification.</title>
        <authorList>
            <person name="Goeker M."/>
        </authorList>
    </citation>
    <scope>NUCLEOTIDE SEQUENCE [LARGE SCALE GENOMIC DNA]</scope>
    <source>
        <strain evidence="2 3">DSM 106146</strain>
    </source>
</reference>
<evidence type="ECO:0000256" key="1">
    <source>
        <dbReference type="SAM" id="Phobius"/>
    </source>
</evidence>
<dbReference type="InterPro" id="IPR038503">
    <property type="entry name" value="SpoIIIAH_sf"/>
</dbReference>
<sequence>MKRIFRKNQVIITSLVIMIIIAGYLNFTADKVTTTQDGTDVNTVTQNVDDLGNITEEQVSDGDALVDVDVAPEEDLSQVMEDGGDALASQDGEDIGDVSEIGEAVLTSTNSSAAVNFCSAARLSREQTRSKNKETLQQVIDNENVAQDIREQASSDLMELTQIAERELAAETLLEAKGFSNSVVSINDESVDVVICLESMTDAQKAQVEDIVTRKAECTADKIVITTLKSE</sequence>
<feature type="transmembrane region" description="Helical" evidence="1">
    <location>
        <begin position="9"/>
        <end position="27"/>
    </location>
</feature>
<dbReference type="Pfam" id="PF12685">
    <property type="entry name" value="SpoIIIAH"/>
    <property type="match status" value="1"/>
</dbReference>
<dbReference type="AlphaFoldDB" id="A0A7W8H9Q9"/>
<gene>
    <name evidence="2" type="ORF">HNP82_001623</name>
</gene>
<accession>A0A7W8H9Q9</accession>
<dbReference type="Proteomes" id="UP000543642">
    <property type="component" value="Unassembled WGS sequence"/>
</dbReference>